<sequence length="119" mass="12796">MGVIRSWPSSTTGAAAPESRSRGCGGQAGRATGLTNLPLHDTAQNQIWLEILQIALDLLAWMPMLALIGPAGLWEPKRLRLRLFSAAVACEGLRTSPSPTVTRQLPQLGPAHRPHDDRA</sequence>
<organism evidence="3 4">
    <name type="scientific">Streptomyces autolyticus</name>
    <dbReference type="NCBI Taxonomy" id="75293"/>
    <lineage>
        <taxon>Bacteria</taxon>
        <taxon>Bacillati</taxon>
        <taxon>Actinomycetota</taxon>
        <taxon>Actinomycetes</taxon>
        <taxon>Kitasatosporales</taxon>
        <taxon>Streptomycetaceae</taxon>
        <taxon>Streptomyces</taxon>
    </lineage>
</organism>
<dbReference type="Proteomes" id="UP000187851">
    <property type="component" value="Chromosome"/>
</dbReference>
<reference evidence="3 4" key="1">
    <citation type="journal article" date="2017" name="J. Biotechnol.">
        <title>The complete genome sequence of Streptomyces autolyticus CGMCC 0516, the producer of geldanamycin, autolytimycin, reblastatin and elaiophylin.</title>
        <authorList>
            <person name="Yin M."/>
            <person name="Jiang M."/>
            <person name="Ren Z."/>
            <person name="Dong Y."/>
            <person name="Lu T."/>
        </authorList>
    </citation>
    <scope>NUCLEOTIDE SEQUENCE [LARGE SCALE GENOMIC DNA]</scope>
    <source>
        <strain evidence="3 4">CGMCC0516</strain>
    </source>
</reference>
<accession>A0ABN4WBE9</accession>
<evidence type="ECO:0000313" key="4">
    <source>
        <dbReference type="Proteomes" id="UP000187851"/>
    </source>
</evidence>
<feature type="domain" description="Transposase DDE" evidence="2">
    <location>
        <begin position="31"/>
        <end position="89"/>
    </location>
</feature>
<dbReference type="InterPro" id="IPR025668">
    <property type="entry name" value="Tnp_DDE_dom"/>
</dbReference>
<feature type="region of interest" description="Disordered" evidence="1">
    <location>
        <begin position="1"/>
        <end position="35"/>
    </location>
</feature>
<feature type="compositionally biased region" description="Polar residues" evidence="1">
    <location>
        <begin position="95"/>
        <end position="105"/>
    </location>
</feature>
<feature type="region of interest" description="Disordered" evidence="1">
    <location>
        <begin position="95"/>
        <end position="119"/>
    </location>
</feature>
<evidence type="ECO:0000313" key="3">
    <source>
        <dbReference type="EMBL" id="AQA13809.1"/>
    </source>
</evidence>
<dbReference type="Pfam" id="PF13701">
    <property type="entry name" value="DDE_Tnp_1_4"/>
    <property type="match status" value="1"/>
</dbReference>
<gene>
    <name evidence="3" type="ORF">BV401_28745</name>
</gene>
<keyword evidence="4" id="KW-1185">Reference proteome</keyword>
<proteinExistence type="predicted"/>
<evidence type="ECO:0000259" key="2">
    <source>
        <dbReference type="Pfam" id="PF13701"/>
    </source>
</evidence>
<protein>
    <recommendedName>
        <fullName evidence="2">Transposase DDE domain-containing protein</fullName>
    </recommendedName>
</protein>
<dbReference type="EMBL" id="CP019458">
    <property type="protein sequence ID" value="AQA13809.1"/>
    <property type="molecule type" value="Genomic_DNA"/>
</dbReference>
<name>A0ABN4WBE9_9ACTN</name>
<evidence type="ECO:0000256" key="1">
    <source>
        <dbReference type="SAM" id="MobiDB-lite"/>
    </source>
</evidence>